<dbReference type="GO" id="GO:0004170">
    <property type="term" value="F:dUTP diphosphatase activity"/>
    <property type="evidence" value="ECO:0007669"/>
    <property type="project" value="UniProtKB-UniRule"/>
</dbReference>
<evidence type="ECO:0000256" key="7">
    <source>
        <dbReference type="HAMAP-Rule" id="MF_00116"/>
    </source>
</evidence>
<feature type="binding site" evidence="7">
    <location>
        <begin position="63"/>
        <end position="65"/>
    </location>
    <ligand>
        <name>substrate</name>
    </ligand>
</feature>
<evidence type="ECO:0000256" key="3">
    <source>
        <dbReference type="ARBA" id="ARBA00022801"/>
    </source>
</evidence>
<protein>
    <recommendedName>
        <fullName evidence="7">Deoxyuridine 5'-triphosphate nucleotidohydrolase</fullName>
        <shortName evidence="7">dUTPase</shortName>
        <ecNumber evidence="7">3.6.1.23</ecNumber>
    </recommendedName>
    <alternativeName>
        <fullName evidence="7">dUTP pyrophosphatase</fullName>
    </alternativeName>
</protein>
<feature type="binding site" evidence="7">
    <location>
        <begin position="80"/>
        <end position="82"/>
    </location>
    <ligand>
        <name>substrate</name>
    </ligand>
</feature>
<sequence length="143" mass="15702">MKIKIVKNNPFKLPEYETKGSAGVDLQANVESPVVLKPMERHLVPTGLFIEIPEGYEAQVRARSGLAIKHGISLVNGIGTIDSDYRGEIKVILINLGEKDFTINSGDRIAQMVFIKHEQADFELVEELNETERGAGGFGHTGV</sequence>
<dbReference type="EMBL" id="VLKH01000002">
    <property type="protein sequence ID" value="TWH82346.1"/>
    <property type="molecule type" value="Genomic_DNA"/>
</dbReference>
<dbReference type="InterPro" id="IPR029054">
    <property type="entry name" value="dUTPase-like"/>
</dbReference>
<dbReference type="Pfam" id="PF00692">
    <property type="entry name" value="dUTPase"/>
    <property type="match status" value="1"/>
</dbReference>
<comment type="pathway">
    <text evidence="7">Pyrimidine metabolism; dUMP biosynthesis; dUMP from dCTP (dUTP route): step 2/2.</text>
</comment>
<dbReference type="GO" id="GO:0046081">
    <property type="term" value="P:dUTP catabolic process"/>
    <property type="evidence" value="ECO:0007669"/>
    <property type="project" value="InterPro"/>
</dbReference>
<dbReference type="RefSeq" id="WP_145079892.1">
    <property type="nucleotide sequence ID" value="NZ_DAMBUX010000001.1"/>
</dbReference>
<comment type="caution">
    <text evidence="9">The sequence shown here is derived from an EMBL/GenBank/DDBJ whole genome shotgun (WGS) entry which is preliminary data.</text>
</comment>
<dbReference type="Proteomes" id="UP000315343">
    <property type="component" value="Unassembled WGS sequence"/>
</dbReference>
<dbReference type="SUPFAM" id="SSF51283">
    <property type="entry name" value="dUTPase-like"/>
    <property type="match status" value="1"/>
</dbReference>
<dbReference type="GO" id="GO:0000287">
    <property type="term" value="F:magnesium ion binding"/>
    <property type="evidence" value="ECO:0007669"/>
    <property type="project" value="UniProtKB-UniRule"/>
</dbReference>
<dbReference type="NCBIfam" id="NF001862">
    <property type="entry name" value="PRK00601.1"/>
    <property type="match status" value="1"/>
</dbReference>
<feature type="binding site" evidence="7">
    <location>
        <position position="76"/>
    </location>
    <ligand>
        <name>substrate</name>
    </ligand>
</feature>
<evidence type="ECO:0000256" key="4">
    <source>
        <dbReference type="ARBA" id="ARBA00022842"/>
    </source>
</evidence>
<evidence type="ECO:0000313" key="10">
    <source>
        <dbReference type="Proteomes" id="UP000315343"/>
    </source>
</evidence>
<keyword evidence="2 7" id="KW-0479">Metal-binding</keyword>
<comment type="caution">
    <text evidence="7">Lacks conserved residue(s) required for the propagation of feature annotation.</text>
</comment>
<evidence type="ECO:0000256" key="1">
    <source>
        <dbReference type="ARBA" id="ARBA00006581"/>
    </source>
</evidence>
<gene>
    <name evidence="7" type="primary">dut</name>
    <name evidence="9" type="ORF">LY60_00644</name>
</gene>
<dbReference type="NCBIfam" id="TIGR00576">
    <property type="entry name" value="dut"/>
    <property type="match status" value="1"/>
</dbReference>
<dbReference type="OrthoDB" id="9809956at2"/>
<dbReference type="PANTHER" id="PTHR11241">
    <property type="entry name" value="DEOXYURIDINE 5'-TRIPHOSPHATE NUCLEOTIDOHYDROLASE"/>
    <property type="match status" value="1"/>
</dbReference>
<evidence type="ECO:0000259" key="8">
    <source>
        <dbReference type="Pfam" id="PF00692"/>
    </source>
</evidence>
<accession>A0A562JGK9</accession>
<name>A0A562JGK9_9FIRM</name>
<keyword evidence="5 7" id="KW-0546">Nucleotide metabolism</keyword>
<comment type="similarity">
    <text evidence="1 7">Belongs to the dUTPase family.</text>
</comment>
<dbReference type="UniPathway" id="UPA00610">
    <property type="reaction ID" value="UER00666"/>
</dbReference>
<dbReference type="GO" id="GO:0006226">
    <property type="term" value="P:dUMP biosynthetic process"/>
    <property type="evidence" value="ECO:0007669"/>
    <property type="project" value="UniProtKB-UniRule"/>
</dbReference>
<evidence type="ECO:0000256" key="6">
    <source>
        <dbReference type="ARBA" id="ARBA00047686"/>
    </source>
</evidence>
<comment type="function">
    <text evidence="7">This enzyme is involved in nucleotide metabolism: it produces dUMP, the immediate precursor of thymidine nucleotides and it decreases the intracellular concentration of dUTP so that uracil cannot be incorporated into DNA.</text>
</comment>
<dbReference type="AlphaFoldDB" id="A0A562JGK9"/>
<dbReference type="InterPro" id="IPR033704">
    <property type="entry name" value="dUTPase_trimeric"/>
</dbReference>
<dbReference type="InterPro" id="IPR008181">
    <property type="entry name" value="dUTPase"/>
</dbReference>
<dbReference type="CDD" id="cd07557">
    <property type="entry name" value="trimeric_dUTPase"/>
    <property type="match status" value="1"/>
</dbReference>
<evidence type="ECO:0000256" key="5">
    <source>
        <dbReference type="ARBA" id="ARBA00023080"/>
    </source>
</evidence>
<dbReference type="InterPro" id="IPR036157">
    <property type="entry name" value="dUTPase-like_sf"/>
</dbReference>
<proteinExistence type="inferred from homology"/>
<dbReference type="PANTHER" id="PTHR11241:SF0">
    <property type="entry name" value="DEOXYURIDINE 5'-TRIPHOSPHATE NUCLEOTIDOHYDROLASE"/>
    <property type="match status" value="1"/>
</dbReference>
<comment type="catalytic activity">
    <reaction evidence="6 7">
        <text>dUTP + H2O = dUMP + diphosphate + H(+)</text>
        <dbReference type="Rhea" id="RHEA:10248"/>
        <dbReference type="ChEBI" id="CHEBI:15377"/>
        <dbReference type="ChEBI" id="CHEBI:15378"/>
        <dbReference type="ChEBI" id="CHEBI:33019"/>
        <dbReference type="ChEBI" id="CHEBI:61555"/>
        <dbReference type="ChEBI" id="CHEBI:246422"/>
        <dbReference type="EC" id="3.6.1.23"/>
    </reaction>
</comment>
<organism evidence="9 10">
    <name type="scientific">Sedimentibacter saalensis</name>
    <dbReference type="NCBI Taxonomy" id="130788"/>
    <lineage>
        <taxon>Bacteria</taxon>
        <taxon>Bacillati</taxon>
        <taxon>Bacillota</taxon>
        <taxon>Tissierellia</taxon>
        <taxon>Sedimentibacter</taxon>
    </lineage>
</organism>
<evidence type="ECO:0000313" key="9">
    <source>
        <dbReference type="EMBL" id="TWH82346.1"/>
    </source>
</evidence>
<dbReference type="HAMAP" id="MF_00116">
    <property type="entry name" value="dUTPase_bact"/>
    <property type="match status" value="1"/>
</dbReference>
<keyword evidence="4 7" id="KW-0460">Magnesium</keyword>
<keyword evidence="3 7" id="KW-0378">Hydrolase</keyword>
<comment type="cofactor">
    <cofactor evidence="7">
        <name>Mg(2+)</name>
        <dbReference type="ChEBI" id="CHEBI:18420"/>
    </cofactor>
</comment>
<dbReference type="EC" id="3.6.1.23" evidence="7"/>
<evidence type="ECO:0000256" key="2">
    <source>
        <dbReference type="ARBA" id="ARBA00022723"/>
    </source>
</evidence>
<feature type="domain" description="dUTPase-like" evidence="8">
    <location>
        <begin position="10"/>
        <end position="142"/>
    </location>
</feature>
<reference evidence="9 10" key="1">
    <citation type="submission" date="2019-07" db="EMBL/GenBank/DDBJ databases">
        <title>Genomic Encyclopedia of Type Strains, Phase I: the one thousand microbial genomes (KMG-I) project.</title>
        <authorList>
            <person name="Kyrpides N."/>
        </authorList>
    </citation>
    <scope>NUCLEOTIDE SEQUENCE [LARGE SCALE GENOMIC DNA]</scope>
    <source>
        <strain evidence="9 10">DSM 13558</strain>
    </source>
</reference>
<dbReference type="Gene3D" id="2.70.40.10">
    <property type="match status" value="1"/>
</dbReference>
<keyword evidence="10" id="KW-1185">Reference proteome</keyword>
<dbReference type="FunFam" id="2.70.40.10:FF:000002">
    <property type="entry name" value="dUTP diphosphatase"/>
    <property type="match status" value="1"/>
</dbReference>